<gene>
    <name evidence="2" type="ORF">CVS30_06445</name>
</gene>
<evidence type="ECO:0008006" key="4">
    <source>
        <dbReference type="Google" id="ProtNLM"/>
    </source>
</evidence>
<evidence type="ECO:0000313" key="3">
    <source>
        <dbReference type="Proteomes" id="UP000247980"/>
    </source>
</evidence>
<proteinExistence type="inferred from homology"/>
<name>A0A2V5J7U0_9MICC</name>
<dbReference type="Proteomes" id="UP000247980">
    <property type="component" value="Unassembled WGS sequence"/>
</dbReference>
<sequence length="204" mass="21788">MAMNPKQDCGRRIEDLSDFLDSGISADATHIAHCPQCQARLAGLRILSTAALDLMSDDEAQVVAEGTGWLDGMLTNLRMETRAGRSIPLSSGPFEELSETEGAVIAMVRAVGDSMGGVLIGRCRLVGDVTVAGAAVEVNINVSARYGYQLPSLAQELREAVAAELLVHTELNILAVNVAFTDLRPPLEDSVEELANDVNKDERP</sequence>
<dbReference type="InterPro" id="IPR005531">
    <property type="entry name" value="Asp23"/>
</dbReference>
<dbReference type="OrthoDB" id="4953969at2"/>
<comment type="similarity">
    <text evidence="1">Belongs to the asp23 family.</text>
</comment>
<dbReference type="EMBL" id="QJVC01000004">
    <property type="protein sequence ID" value="PYI38950.1"/>
    <property type="molecule type" value="Genomic_DNA"/>
</dbReference>
<dbReference type="AlphaFoldDB" id="A0A2V5J7U0"/>
<dbReference type="Pfam" id="PF03780">
    <property type="entry name" value="Asp23"/>
    <property type="match status" value="1"/>
</dbReference>
<evidence type="ECO:0000313" key="2">
    <source>
        <dbReference type="EMBL" id="PYI38950.1"/>
    </source>
</evidence>
<keyword evidence="3" id="KW-1185">Reference proteome</keyword>
<accession>A0A2V5J7U0</accession>
<protein>
    <recommendedName>
        <fullName evidence="4">Asp23/Gls24 family envelope stress response protein</fullName>
    </recommendedName>
</protein>
<evidence type="ECO:0000256" key="1">
    <source>
        <dbReference type="ARBA" id="ARBA00005721"/>
    </source>
</evidence>
<reference evidence="2 3" key="1">
    <citation type="submission" date="2018-05" db="EMBL/GenBank/DDBJ databases">
        <title>Genetic diversity of glacier-inhabiting Cryobacterium bacteria in China and description of Cryobacterium mengkeensis sp. nov. and Arthrobacter glacialis sp. nov.</title>
        <authorList>
            <person name="Liu Q."/>
            <person name="Xin Y.-H."/>
        </authorList>
    </citation>
    <scope>NUCLEOTIDE SEQUENCE [LARGE SCALE GENOMIC DNA]</scope>
    <source>
        <strain evidence="2 3">B7</strain>
    </source>
</reference>
<comment type="caution">
    <text evidence="2">The sequence shown here is derived from an EMBL/GenBank/DDBJ whole genome shotgun (WGS) entry which is preliminary data.</text>
</comment>
<organism evidence="2 3">
    <name type="scientific">Arthrobacter psychrolactophilus</name>
    <dbReference type="NCBI Taxonomy" id="92442"/>
    <lineage>
        <taxon>Bacteria</taxon>
        <taxon>Bacillati</taxon>
        <taxon>Actinomycetota</taxon>
        <taxon>Actinomycetes</taxon>
        <taxon>Micrococcales</taxon>
        <taxon>Micrococcaceae</taxon>
        <taxon>Arthrobacter</taxon>
    </lineage>
</organism>